<dbReference type="Proteomes" id="UP000229526">
    <property type="component" value="Unassembled WGS sequence"/>
</dbReference>
<feature type="domain" description="MGS-like" evidence="1">
    <location>
        <begin position="13"/>
        <end position="163"/>
    </location>
</feature>
<name>A0A2H0UKN7_9BACT</name>
<evidence type="ECO:0000313" key="2">
    <source>
        <dbReference type="EMBL" id="PIR86972.1"/>
    </source>
</evidence>
<evidence type="ECO:0000259" key="1">
    <source>
        <dbReference type="SMART" id="SM00851"/>
    </source>
</evidence>
<gene>
    <name evidence="2" type="ORF">COU11_03075</name>
</gene>
<organism evidence="2 3">
    <name type="scientific">Candidatus Harrisonbacteria bacterium CG10_big_fil_rev_8_21_14_0_10_49_15</name>
    <dbReference type="NCBI Taxonomy" id="1974587"/>
    <lineage>
        <taxon>Bacteria</taxon>
        <taxon>Candidatus Harrisoniibacteriota</taxon>
    </lineage>
</organism>
<dbReference type="SMART" id="SM00851">
    <property type="entry name" value="MGS"/>
    <property type="match status" value="1"/>
</dbReference>
<comment type="caution">
    <text evidence="2">The sequence shown here is derived from an EMBL/GenBank/DDBJ whole genome shotgun (WGS) entry which is preliminary data.</text>
</comment>
<dbReference type="InterPro" id="IPR002695">
    <property type="entry name" value="PurH-like"/>
</dbReference>
<dbReference type="PANTHER" id="PTHR11692:SF0">
    <property type="entry name" value="BIFUNCTIONAL PURINE BIOSYNTHESIS PROTEIN ATIC"/>
    <property type="match status" value="1"/>
</dbReference>
<protein>
    <recommendedName>
        <fullName evidence="1">MGS-like domain-containing protein</fullName>
    </recommendedName>
</protein>
<dbReference type="GO" id="GO:0003937">
    <property type="term" value="F:IMP cyclohydrolase activity"/>
    <property type="evidence" value="ECO:0007669"/>
    <property type="project" value="InterPro"/>
</dbReference>
<dbReference type="Gene3D" id="3.40.50.1380">
    <property type="entry name" value="Methylglyoxal synthase-like domain"/>
    <property type="match status" value="1"/>
</dbReference>
<accession>A0A2H0UKN7</accession>
<dbReference type="GO" id="GO:0004643">
    <property type="term" value="F:phosphoribosylaminoimidazolecarboxamide formyltransferase activity"/>
    <property type="evidence" value="ECO:0007669"/>
    <property type="project" value="InterPro"/>
</dbReference>
<dbReference type="GO" id="GO:0006189">
    <property type="term" value="P:'de novo' IMP biosynthetic process"/>
    <property type="evidence" value="ECO:0007669"/>
    <property type="project" value="TreeGrafter"/>
</dbReference>
<reference evidence="3" key="1">
    <citation type="submission" date="2017-09" db="EMBL/GenBank/DDBJ databases">
        <title>Depth-based differentiation of microbial function through sediment-hosted aquifers and enrichment of novel symbionts in the deep terrestrial subsurface.</title>
        <authorList>
            <person name="Probst A.J."/>
            <person name="Ladd B."/>
            <person name="Jarett J.K."/>
            <person name="Geller-Mcgrath D.E."/>
            <person name="Sieber C.M.K."/>
            <person name="Emerson J.B."/>
            <person name="Anantharaman K."/>
            <person name="Thomas B.C."/>
            <person name="Malmstrom R."/>
            <person name="Stieglmeier M."/>
            <person name="Klingl A."/>
            <person name="Woyke T."/>
            <person name="Ryan C.M."/>
            <person name="Banfield J.F."/>
        </authorList>
    </citation>
    <scope>NUCLEOTIDE SEQUENCE [LARGE SCALE GENOMIC DNA]</scope>
</reference>
<proteinExistence type="predicted"/>
<evidence type="ECO:0000313" key="3">
    <source>
        <dbReference type="Proteomes" id="UP000229526"/>
    </source>
</evidence>
<dbReference type="InterPro" id="IPR011607">
    <property type="entry name" value="MGS-like_dom"/>
</dbReference>
<dbReference type="AlphaFoldDB" id="A0A2H0UKN7"/>
<dbReference type="InterPro" id="IPR036914">
    <property type="entry name" value="MGS-like_dom_sf"/>
</dbReference>
<dbReference type="PANTHER" id="PTHR11692">
    <property type="entry name" value="BIFUNCTIONAL PURINE BIOSYNTHESIS PROTEIN PURH"/>
    <property type="match status" value="1"/>
</dbReference>
<dbReference type="SUPFAM" id="SSF52335">
    <property type="entry name" value="Methylglyoxal synthase-like"/>
    <property type="match status" value="1"/>
</dbReference>
<dbReference type="EMBL" id="PFBD01000022">
    <property type="protein sequence ID" value="PIR86972.1"/>
    <property type="molecule type" value="Genomic_DNA"/>
</dbReference>
<sequence length="204" mass="22465">MKTALIAVANKDGIREFAQGLLAAGFGQIVASDGTARHLKSWTEPVLDDNGEPVMDDEGRPRERAVLRADQVLTVQDMTGLPPALDHRVVTLHHKIHGGILARRDHLDELRQLGWRWFDAVIVDLYPLSAKVSDVRARWQAGELTSLQAWREAVEMMDIGGPTLIRGAVKGAVEGRYVVTSPDTRSILVSHLEAGAPDDTRLRL</sequence>
<dbReference type="GO" id="GO:0005829">
    <property type="term" value="C:cytosol"/>
    <property type="evidence" value="ECO:0007669"/>
    <property type="project" value="TreeGrafter"/>
</dbReference>